<dbReference type="InterPro" id="IPR003594">
    <property type="entry name" value="HATPase_dom"/>
</dbReference>
<evidence type="ECO:0000256" key="3">
    <source>
        <dbReference type="ARBA" id="ARBA00022553"/>
    </source>
</evidence>
<evidence type="ECO:0000256" key="5">
    <source>
        <dbReference type="ARBA" id="ARBA00022741"/>
    </source>
</evidence>
<dbReference type="Pfam" id="PF23539">
    <property type="entry name" value="DUF7134"/>
    <property type="match status" value="1"/>
</dbReference>
<dbReference type="EMBL" id="JAHKKG010000005">
    <property type="protein sequence ID" value="MBU2665333.1"/>
    <property type="molecule type" value="Genomic_DNA"/>
</dbReference>
<comment type="caution">
    <text evidence="11">The sequence shown here is derived from an EMBL/GenBank/DDBJ whole genome shotgun (WGS) entry which is preliminary data.</text>
</comment>
<dbReference type="EC" id="2.7.13.3" evidence="2"/>
<dbReference type="InterPro" id="IPR011712">
    <property type="entry name" value="Sig_transdc_His_kin_sub3_dim/P"/>
</dbReference>
<keyword evidence="7 11" id="KW-0067">ATP-binding</keyword>
<evidence type="ECO:0000256" key="1">
    <source>
        <dbReference type="ARBA" id="ARBA00000085"/>
    </source>
</evidence>
<evidence type="ECO:0000313" key="12">
    <source>
        <dbReference type="Proteomes" id="UP001519654"/>
    </source>
</evidence>
<evidence type="ECO:0000256" key="6">
    <source>
        <dbReference type="ARBA" id="ARBA00022777"/>
    </source>
</evidence>
<feature type="transmembrane region" description="Helical" evidence="9">
    <location>
        <begin position="12"/>
        <end position="30"/>
    </location>
</feature>
<dbReference type="PROSITE" id="PS51257">
    <property type="entry name" value="PROKAR_LIPOPROTEIN"/>
    <property type="match status" value="1"/>
</dbReference>
<sequence length="377" mass="39943">MNRGLRNDDVPVAALVLVACLVIQTGRTGATQTGDRWLDWVAVTVPCLALFWRNRWPVPVFAAVLGLVGLGGALGVRTPGIFLVPLVALYAVARHREARTAWVAVAVTVLAGFLTGPVGPAGWTGFAVISVITVAIAVIGINQRTRQAYLTALEDQAHRLEVERDQRARLAVAAEQARIAREMHDVVAHHLTVMVALSEGAAASVPAAPDRASTVMTQVAATGRQALTEMRRIVGLIRRDAPGERTPPPGVDDLDTLIEQVRRAGMRVTVVREGRKGLWGAGAELAIHRIVQEALTNTIKHAGPGVAVEVRLSFGPESAEITVTDDGTATPDEARGEKHGLVGMAERAAAFGSRVEAGPRAGGGWRVHTRLDLGKAA</sequence>
<dbReference type="SMART" id="SM00387">
    <property type="entry name" value="HATPase_c"/>
    <property type="match status" value="1"/>
</dbReference>
<keyword evidence="5" id="KW-0547">Nucleotide-binding</keyword>
<name>A0ABS5YPM5_9ACTN</name>
<feature type="domain" description="Histidine kinase/HSP90-like ATPase" evidence="10">
    <location>
        <begin position="282"/>
        <end position="375"/>
    </location>
</feature>
<evidence type="ECO:0000256" key="8">
    <source>
        <dbReference type="ARBA" id="ARBA00023012"/>
    </source>
</evidence>
<reference evidence="11 12" key="1">
    <citation type="submission" date="2021-06" db="EMBL/GenBank/DDBJ databases">
        <title>Actinoplanes lichenicola sp. nov., and Actinoplanes ovalisporus sp. nov., isolated from lichen in Thailand.</title>
        <authorList>
            <person name="Saeng-In P."/>
            <person name="Kanchanasin P."/>
            <person name="Yuki M."/>
            <person name="Kudo T."/>
            <person name="Ohkuma M."/>
            <person name="Phongsopitanun W."/>
            <person name="Tanasupawat S."/>
        </authorList>
    </citation>
    <scope>NUCLEOTIDE SEQUENCE [LARGE SCALE GENOMIC DNA]</scope>
    <source>
        <strain evidence="11 12">NBRC 110975</strain>
    </source>
</reference>
<organism evidence="11 12">
    <name type="scientific">Paractinoplanes bogorensis</name>
    <dbReference type="NCBI Taxonomy" id="1610840"/>
    <lineage>
        <taxon>Bacteria</taxon>
        <taxon>Bacillati</taxon>
        <taxon>Actinomycetota</taxon>
        <taxon>Actinomycetes</taxon>
        <taxon>Micromonosporales</taxon>
        <taxon>Micromonosporaceae</taxon>
        <taxon>Paractinoplanes</taxon>
    </lineage>
</organism>
<dbReference type="Gene3D" id="3.30.565.10">
    <property type="entry name" value="Histidine kinase-like ATPase, C-terminal domain"/>
    <property type="match status" value="1"/>
</dbReference>
<dbReference type="InterPro" id="IPR050482">
    <property type="entry name" value="Sensor_HK_TwoCompSys"/>
</dbReference>
<keyword evidence="3" id="KW-0597">Phosphoprotein</keyword>
<keyword evidence="9" id="KW-0472">Membrane</keyword>
<keyword evidence="9" id="KW-1133">Transmembrane helix</keyword>
<dbReference type="RefSeq" id="WP_215788545.1">
    <property type="nucleotide sequence ID" value="NZ_JAHKKG010000005.1"/>
</dbReference>
<keyword evidence="8" id="KW-0902">Two-component regulatory system</keyword>
<feature type="transmembrane region" description="Helical" evidence="9">
    <location>
        <begin position="60"/>
        <end position="93"/>
    </location>
</feature>
<dbReference type="GO" id="GO:0005524">
    <property type="term" value="F:ATP binding"/>
    <property type="evidence" value="ECO:0007669"/>
    <property type="project" value="UniProtKB-KW"/>
</dbReference>
<evidence type="ECO:0000256" key="9">
    <source>
        <dbReference type="SAM" id="Phobius"/>
    </source>
</evidence>
<dbReference type="Gene3D" id="1.20.5.1930">
    <property type="match status" value="1"/>
</dbReference>
<keyword evidence="4" id="KW-0808">Transferase</keyword>
<feature type="transmembrane region" description="Helical" evidence="9">
    <location>
        <begin position="100"/>
        <end position="117"/>
    </location>
</feature>
<dbReference type="InterPro" id="IPR036890">
    <property type="entry name" value="HATPase_C_sf"/>
</dbReference>
<dbReference type="Pfam" id="PF07730">
    <property type="entry name" value="HisKA_3"/>
    <property type="match status" value="1"/>
</dbReference>
<comment type="catalytic activity">
    <reaction evidence="1">
        <text>ATP + protein L-histidine = ADP + protein N-phospho-L-histidine.</text>
        <dbReference type="EC" id="2.7.13.3"/>
    </reaction>
</comment>
<dbReference type="PANTHER" id="PTHR24421:SF10">
    <property type="entry name" value="NITRATE_NITRITE SENSOR PROTEIN NARQ"/>
    <property type="match status" value="1"/>
</dbReference>
<evidence type="ECO:0000259" key="10">
    <source>
        <dbReference type="SMART" id="SM00387"/>
    </source>
</evidence>
<gene>
    <name evidence="11" type="ORF">KOI35_17650</name>
</gene>
<evidence type="ECO:0000256" key="2">
    <source>
        <dbReference type="ARBA" id="ARBA00012438"/>
    </source>
</evidence>
<dbReference type="InterPro" id="IPR055558">
    <property type="entry name" value="DUF7134"/>
</dbReference>
<dbReference type="Pfam" id="PF02518">
    <property type="entry name" value="HATPase_c"/>
    <property type="match status" value="1"/>
</dbReference>
<evidence type="ECO:0000256" key="7">
    <source>
        <dbReference type="ARBA" id="ARBA00022840"/>
    </source>
</evidence>
<dbReference type="Proteomes" id="UP001519654">
    <property type="component" value="Unassembled WGS sequence"/>
</dbReference>
<evidence type="ECO:0000313" key="11">
    <source>
        <dbReference type="EMBL" id="MBU2665333.1"/>
    </source>
</evidence>
<dbReference type="CDD" id="cd16917">
    <property type="entry name" value="HATPase_UhpB-NarQ-NarX-like"/>
    <property type="match status" value="1"/>
</dbReference>
<protein>
    <recommendedName>
        <fullName evidence="2">histidine kinase</fullName>
        <ecNumber evidence="2">2.7.13.3</ecNumber>
    </recommendedName>
</protein>
<evidence type="ECO:0000256" key="4">
    <source>
        <dbReference type="ARBA" id="ARBA00022679"/>
    </source>
</evidence>
<keyword evidence="9" id="KW-0812">Transmembrane</keyword>
<dbReference type="SUPFAM" id="SSF55874">
    <property type="entry name" value="ATPase domain of HSP90 chaperone/DNA topoisomerase II/histidine kinase"/>
    <property type="match status" value="1"/>
</dbReference>
<proteinExistence type="predicted"/>
<accession>A0ABS5YPM5</accession>
<feature type="transmembrane region" description="Helical" evidence="9">
    <location>
        <begin position="123"/>
        <end position="141"/>
    </location>
</feature>
<keyword evidence="6" id="KW-0418">Kinase</keyword>
<dbReference type="PANTHER" id="PTHR24421">
    <property type="entry name" value="NITRATE/NITRITE SENSOR PROTEIN NARX-RELATED"/>
    <property type="match status" value="1"/>
</dbReference>
<keyword evidence="12" id="KW-1185">Reference proteome</keyword>